<dbReference type="AlphaFoldDB" id="A0A8H6J3A7"/>
<dbReference type="Proteomes" id="UP000639643">
    <property type="component" value="Unassembled WGS sequence"/>
</dbReference>
<organism evidence="1 2">
    <name type="scientific">Colletotrichum musicola</name>
    <dbReference type="NCBI Taxonomy" id="2175873"/>
    <lineage>
        <taxon>Eukaryota</taxon>
        <taxon>Fungi</taxon>
        <taxon>Dikarya</taxon>
        <taxon>Ascomycota</taxon>
        <taxon>Pezizomycotina</taxon>
        <taxon>Sordariomycetes</taxon>
        <taxon>Hypocreomycetidae</taxon>
        <taxon>Glomerellales</taxon>
        <taxon>Glomerellaceae</taxon>
        <taxon>Colletotrichum</taxon>
        <taxon>Colletotrichum orchidearum species complex</taxon>
    </lineage>
</organism>
<protein>
    <submittedName>
        <fullName evidence="1">Uncharacterized protein</fullName>
    </submittedName>
</protein>
<keyword evidence="2" id="KW-1185">Reference proteome</keyword>
<evidence type="ECO:0000313" key="2">
    <source>
        <dbReference type="Proteomes" id="UP000639643"/>
    </source>
</evidence>
<sequence length="279" mass="30924">MAEKSLAEHHALLSVDLLGKDGTAVLQYPSAPYGNGAKIKNPGKERTGKEGLSFLVQLHFASAMYGYLQLKVVRCDPGWQIRSQSRLVGRIIVFFKDIKGIGYDVIDADHAQAELARANIRVIPTSDCLKLIITTPQINLDLSAHKDSRIFTDTRGLREIVSLGNEIAGLIKLELFIPVQTEDMRNEGLSLCHVLEKGVKADKSKKFKKWPLAPWFSRANSEARRLSFEDVPRLGKNFPQTPPQKALACFVDLEHYIVTHAVGAVNATLTTQLPTNPTK</sequence>
<name>A0A8H6J3A7_9PEZI</name>
<dbReference type="EMBL" id="WIGM01001067">
    <property type="protein sequence ID" value="KAF6805662.1"/>
    <property type="molecule type" value="Genomic_DNA"/>
</dbReference>
<accession>A0A8H6J3A7</accession>
<evidence type="ECO:0000313" key="1">
    <source>
        <dbReference type="EMBL" id="KAF6805662.1"/>
    </source>
</evidence>
<gene>
    <name evidence="1" type="ORF">CMUS01_14561</name>
</gene>
<comment type="caution">
    <text evidence="1">The sequence shown here is derived from an EMBL/GenBank/DDBJ whole genome shotgun (WGS) entry which is preliminary data.</text>
</comment>
<proteinExistence type="predicted"/>
<reference evidence="1" key="1">
    <citation type="journal article" date="2020" name="Phytopathology">
        <title>Genome Sequence Resources of Colletotrichum truncatum, C. plurivorum, C. musicola, and C. sojae: Four Species Pathogenic to Soybean (Glycine max).</title>
        <authorList>
            <person name="Rogerio F."/>
            <person name="Boufleur T.R."/>
            <person name="Ciampi-Guillardi M."/>
            <person name="Sukno S.A."/>
            <person name="Thon M.R."/>
            <person name="Massola Junior N.S."/>
            <person name="Baroncelli R."/>
        </authorList>
    </citation>
    <scope>NUCLEOTIDE SEQUENCE</scope>
    <source>
        <strain evidence="1">LFN0074</strain>
    </source>
</reference>